<dbReference type="PROSITE" id="PS50969">
    <property type="entry name" value="FCP1"/>
    <property type="match status" value="1"/>
</dbReference>
<feature type="compositionally biased region" description="Basic and acidic residues" evidence="2">
    <location>
        <begin position="278"/>
        <end position="289"/>
    </location>
</feature>
<proteinExistence type="inferred from homology"/>
<dbReference type="InterPro" id="IPR004274">
    <property type="entry name" value="FCP1_dom"/>
</dbReference>
<dbReference type="SMART" id="SM00577">
    <property type="entry name" value="CPDc"/>
    <property type="match status" value="1"/>
</dbReference>
<feature type="compositionally biased region" description="Basic and acidic residues" evidence="2">
    <location>
        <begin position="154"/>
        <end position="166"/>
    </location>
</feature>
<feature type="region of interest" description="Disordered" evidence="2">
    <location>
        <begin position="1"/>
        <end position="215"/>
    </location>
</feature>
<reference evidence="4" key="2">
    <citation type="submission" date="2023-05" db="EMBL/GenBank/DDBJ databases">
        <authorList>
            <consortium name="Lawrence Berkeley National Laboratory"/>
            <person name="Steindorff A."/>
            <person name="Hensen N."/>
            <person name="Bonometti L."/>
            <person name="Westerberg I."/>
            <person name="Brannstrom I.O."/>
            <person name="Guillou S."/>
            <person name="Cros-Aarteil S."/>
            <person name="Calhoun S."/>
            <person name="Haridas S."/>
            <person name="Kuo A."/>
            <person name="Mondo S."/>
            <person name="Pangilinan J."/>
            <person name="Riley R."/>
            <person name="Labutti K."/>
            <person name="Andreopoulos B."/>
            <person name="Lipzen A."/>
            <person name="Chen C."/>
            <person name="Yanf M."/>
            <person name="Daum C."/>
            <person name="Ng V."/>
            <person name="Clum A."/>
            <person name="Ohm R."/>
            <person name="Martin F."/>
            <person name="Silar P."/>
            <person name="Natvig D."/>
            <person name="Lalanne C."/>
            <person name="Gautier V."/>
            <person name="Ament-Velasquez S.L."/>
            <person name="Kruys A."/>
            <person name="Hutchinson M.I."/>
            <person name="Powell A.J."/>
            <person name="Barry K."/>
            <person name="Miller A.N."/>
            <person name="Grigoriev I.V."/>
            <person name="Debuchy R."/>
            <person name="Gladieux P."/>
            <person name="Thoren M.H."/>
            <person name="Johannesson H."/>
        </authorList>
    </citation>
    <scope>NUCLEOTIDE SEQUENCE</scope>
    <source>
        <strain evidence="4">CBS 731.68</strain>
    </source>
</reference>
<evidence type="ECO:0000313" key="5">
    <source>
        <dbReference type="Proteomes" id="UP001302602"/>
    </source>
</evidence>
<feature type="region of interest" description="Disordered" evidence="2">
    <location>
        <begin position="229"/>
        <end position="301"/>
    </location>
</feature>
<comment type="subunit">
    <text evidence="1">Component of the TIM23 complex.</text>
</comment>
<organism evidence="4 5">
    <name type="scientific">Parathielavia appendiculata</name>
    <dbReference type="NCBI Taxonomy" id="2587402"/>
    <lineage>
        <taxon>Eukaryota</taxon>
        <taxon>Fungi</taxon>
        <taxon>Dikarya</taxon>
        <taxon>Ascomycota</taxon>
        <taxon>Pezizomycotina</taxon>
        <taxon>Sordariomycetes</taxon>
        <taxon>Sordariomycetidae</taxon>
        <taxon>Sordariales</taxon>
        <taxon>Chaetomiaceae</taxon>
        <taxon>Parathielavia</taxon>
    </lineage>
</organism>
<evidence type="ECO:0000256" key="1">
    <source>
        <dbReference type="RuleBase" id="RU365079"/>
    </source>
</evidence>
<protein>
    <recommendedName>
        <fullName evidence="1">Mitochondrial import inner membrane translocase subunit TIM50</fullName>
    </recommendedName>
</protein>
<dbReference type="PANTHER" id="PTHR12210">
    <property type="entry name" value="DULLARD PROTEIN PHOSPHATASE"/>
    <property type="match status" value="1"/>
</dbReference>
<dbReference type="RefSeq" id="XP_062651243.1">
    <property type="nucleotide sequence ID" value="XM_062786257.1"/>
</dbReference>
<feature type="compositionally biased region" description="Low complexity" evidence="2">
    <location>
        <begin position="54"/>
        <end position="64"/>
    </location>
</feature>
<gene>
    <name evidence="4" type="ORF">N657DRAFT_212658</name>
</gene>
<accession>A0AAN6U6Q4</accession>
<keyword evidence="1" id="KW-0653">Protein transport</keyword>
<keyword evidence="5" id="KW-1185">Reference proteome</keyword>
<keyword evidence="1" id="KW-0813">Transport</keyword>
<keyword evidence="1" id="KW-0496">Mitochondrion</keyword>
<feature type="compositionally biased region" description="Low complexity" evidence="2">
    <location>
        <begin position="24"/>
        <end position="44"/>
    </location>
</feature>
<evidence type="ECO:0000259" key="3">
    <source>
        <dbReference type="PROSITE" id="PS50969"/>
    </source>
</evidence>
<dbReference type="Proteomes" id="UP001302602">
    <property type="component" value="Unassembled WGS sequence"/>
</dbReference>
<dbReference type="GeneID" id="87823023"/>
<dbReference type="InterPro" id="IPR050365">
    <property type="entry name" value="TIM50"/>
</dbReference>
<dbReference type="GO" id="GO:0015031">
    <property type="term" value="P:protein transport"/>
    <property type="evidence" value="ECO:0007669"/>
    <property type="project" value="UniProtKB-KW"/>
</dbReference>
<dbReference type="AlphaFoldDB" id="A0AAN6U6Q4"/>
<dbReference type="Gene3D" id="3.40.50.1000">
    <property type="entry name" value="HAD superfamily/HAD-like"/>
    <property type="match status" value="1"/>
</dbReference>
<comment type="caution">
    <text evidence="4">The sequence shown here is derived from an EMBL/GenBank/DDBJ whole genome shotgun (WGS) entry which is preliminary data.</text>
</comment>
<reference evidence="4" key="1">
    <citation type="journal article" date="2023" name="Mol. Phylogenet. Evol.">
        <title>Genome-scale phylogeny and comparative genomics of the fungal order Sordariales.</title>
        <authorList>
            <person name="Hensen N."/>
            <person name="Bonometti L."/>
            <person name="Westerberg I."/>
            <person name="Brannstrom I.O."/>
            <person name="Guillou S."/>
            <person name="Cros-Aarteil S."/>
            <person name="Calhoun S."/>
            <person name="Haridas S."/>
            <person name="Kuo A."/>
            <person name="Mondo S."/>
            <person name="Pangilinan J."/>
            <person name="Riley R."/>
            <person name="LaButti K."/>
            <person name="Andreopoulos B."/>
            <person name="Lipzen A."/>
            <person name="Chen C."/>
            <person name="Yan M."/>
            <person name="Daum C."/>
            <person name="Ng V."/>
            <person name="Clum A."/>
            <person name="Steindorff A."/>
            <person name="Ohm R.A."/>
            <person name="Martin F."/>
            <person name="Silar P."/>
            <person name="Natvig D.O."/>
            <person name="Lalanne C."/>
            <person name="Gautier V."/>
            <person name="Ament-Velasquez S.L."/>
            <person name="Kruys A."/>
            <person name="Hutchinson M.I."/>
            <person name="Powell A.J."/>
            <person name="Barry K."/>
            <person name="Miller A.N."/>
            <person name="Grigoriev I.V."/>
            <person name="Debuchy R."/>
            <person name="Gladieux P."/>
            <person name="Hiltunen Thoren M."/>
            <person name="Johannesson H."/>
        </authorList>
    </citation>
    <scope>NUCLEOTIDE SEQUENCE</scope>
    <source>
        <strain evidence="4">CBS 731.68</strain>
    </source>
</reference>
<comment type="subcellular location">
    <subcellularLocation>
        <location evidence="1">Mitochondrion inner membrane</location>
        <topology evidence="1">Single-pass membrane protein</topology>
    </subcellularLocation>
</comment>
<feature type="compositionally biased region" description="Polar residues" evidence="2">
    <location>
        <begin position="240"/>
        <end position="252"/>
    </location>
</feature>
<dbReference type="SUPFAM" id="SSF56784">
    <property type="entry name" value="HAD-like"/>
    <property type="match status" value="1"/>
</dbReference>
<dbReference type="GO" id="GO:0005744">
    <property type="term" value="C:TIM23 mitochondrial import inner membrane translocase complex"/>
    <property type="evidence" value="ECO:0007669"/>
    <property type="project" value="UniProtKB-UniRule"/>
</dbReference>
<feature type="compositionally biased region" description="Polar residues" evidence="2">
    <location>
        <begin position="80"/>
        <end position="89"/>
    </location>
</feature>
<sequence>MDPTQPWGWSQHGQGGYAPPMPRGFNPFFGMPSNPPFNFNPSWNQATSQHPFSQTNRQRQQINGRGRGGAPFTQPMPQPAFSQASQFRPQNDGRDPGGQGTSAQPASRDPFPQVSPNRRQNEGRSRGQGDFYRPASPFGPPRTSQQNRQIDGGNWRDDANDREYRPSRNRRRRAATSPKPPRPPPAPTWTFPEDRPLAFPMNNQAVGPFGATRPVRQNNALNAGAPISTSLPIRPLRPNHPSQVPNLATTGVNTNPNTNKAKATKRPAPPSAVNPSNHRREPTSNERDAISAPSAASGGIPNPTDEYLRCASFVPCRLDKPKPILVVIDLNGTLLYRPHKRNAFSFVERPLAKTFLQRCIDKHHVVIWSSARPENVRRMCEQLLPAEYLSRVVAVWGRDRFGLSADDYNRRTQCYKRLTRLWEDPVVGGSHPQAAQGAVWDQGNTVLIDDSAEKARSEPHNAVTLPEFAGDLKENPQVLPLVEDYLDALAMYTDVSTYIRVKPFTMRGRQPVAVIQEKN</sequence>
<evidence type="ECO:0000313" key="4">
    <source>
        <dbReference type="EMBL" id="KAK4127472.1"/>
    </source>
</evidence>
<feature type="compositionally biased region" description="Pro residues" evidence="2">
    <location>
        <begin position="178"/>
        <end position="187"/>
    </location>
</feature>
<keyword evidence="1" id="KW-0809">Transit peptide</keyword>
<keyword evidence="1" id="KW-0811">Translocation</keyword>
<dbReference type="InterPro" id="IPR023214">
    <property type="entry name" value="HAD_sf"/>
</dbReference>
<comment type="function">
    <text evidence="1">Essential component of the TIM23 complex, a complex that mediates the translocation of transit peptide-containing proteins across the mitochondrial inner membrane.</text>
</comment>
<feature type="compositionally biased region" description="Low complexity" evidence="2">
    <location>
        <begin position="290"/>
        <end position="301"/>
    </location>
</feature>
<comment type="similarity">
    <text evidence="1">Belongs to the TIM50 family.</text>
</comment>
<dbReference type="Pfam" id="PF03031">
    <property type="entry name" value="NIF"/>
    <property type="match status" value="1"/>
</dbReference>
<dbReference type="EMBL" id="MU853224">
    <property type="protein sequence ID" value="KAK4127472.1"/>
    <property type="molecule type" value="Genomic_DNA"/>
</dbReference>
<name>A0AAN6U6Q4_9PEZI</name>
<evidence type="ECO:0000256" key="2">
    <source>
        <dbReference type="SAM" id="MobiDB-lite"/>
    </source>
</evidence>
<dbReference type="InterPro" id="IPR036412">
    <property type="entry name" value="HAD-like_sf"/>
</dbReference>
<feature type="domain" description="FCP1 homology" evidence="3">
    <location>
        <begin position="319"/>
        <end position="489"/>
    </location>
</feature>